<evidence type="ECO:0000313" key="1">
    <source>
        <dbReference type="EMBL" id="TGK47295.1"/>
    </source>
</evidence>
<dbReference type="Proteomes" id="UP000297617">
    <property type="component" value="Unassembled WGS sequence"/>
</dbReference>
<dbReference type="InterPro" id="IPR032675">
    <property type="entry name" value="LRR_dom_sf"/>
</dbReference>
<gene>
    <name evidence="1" type="ORF">EHQ10_18500</name>
</gene>
<reference evidence="2" key="1">
    <citation type="journal article" date="2019" name="PLoS Negl. Trop. Dis.">
        <title>Revisiting the worldwide diversity of Leptospira species in the environment.</title>
        <authorList>
            <person name="Vincent A.T."/>
            <person name="Schiettekatte O."/>
            <person name="Bourhy P."/>
            <person name="Veyrier F.J."/>
            <person name="Picardeau M."/>
        </authorList>
    </citation>
    <scope>NUCLEOTIDE SEQUENCE [LARGE SCALE GENOMIC DNA]</scope>
    <source>
        <strain evidence="2">201800295</strain>
    </source>
</reference>
<comment type="caution">
    <text evidence="1">The sequence shown here is derived from an EMBL/GenBank/DDBJ whole genome shotgun (WGS) entry which is preliminary data.</text>
</comment>
<evidence type="ECO:0000313" key="2">
    <source>
        <dbReference type="Proteomes" id="UP000297617"/>
    </source>
</evidence>
<dbReference type="SUPFAM" id="SSF52047">
    <property type="entry name" value="RNI-like"/>
    <property type="match status" value="1"/>
</dbReference>
<organism evidence="1 2">
    <name type="scientific">Leptospira bouyouniensis</name>
    <dbReference type="NCBI Taxonomy" id="2484911"/>
    <lineage>
        <taxon>Bacteria</taxon>
        <taxon>Pseudomonadati</taxon>
        <taxon>Spirochaetota</taxon>
        <taxon>Spirochaetia</taxon>
        <taxon>Leptospirales</taxon>
        <taxon>Leptospiraceae</taxon>
        <taxon>Leptospira</taxon>
    </lineage>
</organism>
<sequence length="180" mass="20657">MKICSISKLKLLYIEWTELPEFSQEEVQACQNSHLDTIIIYGTKVNNSQVCEIAKGLKAPKIKIHFNYIPLSDSELTCTSQIKNLDRFIVGPGAKITDAGMCQFSQNAKNLTFLRMDDIEYLTKKSTDCMLNLPSLKDVMLKRWKHAPESQMEKFVSAYEAKYKRKLDASIYDPTSYEKP</sequence>
<dbReference type="EMBL" id="RQFD01000016">
    <property type="protein sequence ID" value="TGK47295.1"/>
    <property type="molecule type" value="Genomic_DNA"/>
</dbReference>
<accession>A0ABY2L1X6</accession>
<name>A0ABY2L1X6_9LEPT</name>
<keyword evidence="2" id="KW-1185">Reference proteome</keyword>
<dbReference type="RefSeq" id="WP_135754926.1">
    <property type="nucleotide sequence ID" value="NZ_RQFD01000016.1"/>
</dbReference>
<dbReference type="Gene3D" id="3.80.10.10">
    <property type="entry name" value="Ribonuclease Inhibitor"/>
    <property type="match status" value="1"/>
</dbReference>
<proteinExistence type="predicted"/>
<protein>
    <submittedName>
        <fullName evidence="1">Uncharacterized protein</fullName>
    </submittedName>
</protein>